<feature type="domain" description="VWFD" evidence="8">
    <location>
        <begin position="268"/>
        <end position="468"/>
    </location>
</feature>
<dbReference type="GO" id="GO:0007160">
    <property type="term" value="P:cell-matrix adhesion"/>
    <property type="evidence" value="ECO:0007669"/>
    <property type="project" value="InterPro"/>
</dbReference>
<dbReference type="InterPro" id="IPR003886">
    <property type="entry name" value="NIDO_dom"/>
</dbReference>
<evidence type="ECO:0000256" key="2">
    <source>
        <dbReference type="ARBA" id="ARBA00022692"/>
    </source>
</evidence>
<comment type="subcellular location">
    <subcellularLocation>
        <location evidence="1">Membrane</location>
    </subcellularLocation>
</comment>
<dbReference type="Pfam" id="PF23263">
    <property type="entry name" value="C8-3_MUC4"/>
    <property type="match status" value="1"/>
</dbReference>
<organism evidence="9 10">
    <name type="scientific">Pteropus alecto</name>
    <name type="common">Black flying fox</name>
    <dbReference type="NCBI Taxonomy" id="9402"/>
    <lineage>
        <taxon>Eukaryota</taxon>
        <taxon>Metazoa</taxon>
        <taxon>Chordata</taxon>
        <taxon>Craniata</taxon>
        <taxon>Vertebrata</taxon>
        <taxon>Euteleostomi</taxon>
        <taxon>Mammalia</taxon>
        <taxon>Eutheria</taxon>
        <taxon>Laurasiatheria</taxon>
        <taxon>Chiroptera</taxon>
        <taxon>Yinpterochiroptera</taxon>
        <taxon>Pteropodoidea</taxon>
        <taxon>Pteropodidae</taxon>
        <taxon>Pteropodinae</taxon>
        <taxon>Pteropus</taxon>
    </lineage>
</organism>
<evidence type="ECO:0000256" key="3">
    <source>
        <dbReference type="ARBA" id="ARBA00022989"/>
    </source>
</evidence>
<dbReference type="PANTHER" id="PTHR13802">
    <property type="entry name" value="MUCIN 4-RELATED"/>
    <property type="match status" value="1"/>
</dbReference>
<keyword evidence="5" id="KW-1015">Disulfide bond</keyword>
<dbReference type="PROSITE" id="PS51233">
    <property type="entry name" value="VWFD"/>
    <property type="match status" value="1"/>
</dbReference>
<dbReference type="InParanoid" id="L5L2U9"/>
<evidence type="ECO:0000313" key="9">
    <source>
        <dbReference type="EMBL" id="ELK17591.1"/>
    </source>
</evidence>
<keyword evidence="10" id="KW-1185">Reference proteome</keyword>
<reference evidence="10" key="1">
    <citation type="journal article" date="2013" name="Science">
        <title>Comparative analysis of bat genomes provides insight into the evolution of flight and immunity.</title>
        <authorList>
            <person name="Zhang G."/>
            <person name="Cowled C."/>
            <person name="Shi Z."/>
            <person name="Huang Z."/>
            <person name="Bishop-Lilly K.A."/>
            <person name="Fang X."/>
            <person name="Wynne J.W."/>
            <person name="Xiong Z."/>
            <person name="Baker M.L."/>
            <person name="Zhao W."/>
            <person name="Tachedjian M."/>
            <person name="Zhu Y."/>
            <person name="Zhou P."/>
            <person name="Jiang X."/>
            <person name="Ng J."/>
            <person name="Yang L."/>
            <person name="Wu L."/>
            <person name="Xiao J."/>
            <person name="Feng Y."/>
            <person name="Chen Y."/>
            <person name="Sun X."/>
            <person name="Zhang Y."/>
            <person name="Marsh G.A."/>
            <person name="Crameri G."/>
            <person name="Broder C.C."/>
            <person name="Frey K.G."/>
            <person name="Wang L.F."/>
            <person name="Wang J."/>
        </authorList>
    </citation>
    <scope>NUCLEOTIDE SEQUENCE [LARGE SCALE GENOMIC DNA]</scope>
</reference>
<dbReference type="SMART" id="SM00216">
    <property type="entry name" value="VWD"/>
    <property type="match status" value="1"/>
</dbReference>
<dbReference type="GO" id="GO:0005176">
    <property type="term" value="F:ErbB-2 class receptor binding"/>
    <property type="evidence" value="ECO:0007669"/>
    <property type="project" value="TreeGrafter"/>
</dbReference>
<evidence type="ECO:0000256" key="5">
    <source>
        <dbReference type="ARBA" id="ARBA00023157"/>
    </source>
</evidence>
<evidence type="ECO:0000259" key="8">
    <source>
        <dbReference type="PROSITE" id="PS51233"/>
    </source>
</evidence>
<name>L5L2U9_PTEAL</name>
<feature type="transmembrane region" description="Helical" evidence="6">
    <location>
        <begin position="837"/>
        <end position="860"/>
    </location>
</feature>
<dbReference type="InterPro" id="IPR051495">
    <property type="entry name" value="Epithelial_Barrier/Signaling"/>
</dbReference>
<evidence type="ECO:0000256" key="1">
    <source>
        <dbReference type="ARBA" id="ARBA00004370"/>
    </source>
</evidence>
<dbReference type="Proteomes" id="UP000010552">
    <property type="component" value="Unassembled WGS sequence"/>
</dbReference>
<dbReference type="PANTHER" id="PTHR13802:SF52">
    <property type="entry name" value="MUCIN-4"/>
    <property type="match status" value="1"/>
</dbReference>
<keyword evidence="3 6" id="KW-1133">Transmembrane helix</keyword>
<dbReference type="SMART" id="SM00539">
    <property type="entry name" value="NIDO"/>
    <property type="match status" value="1"/>
</dbReference>
<keyword evidence="2 6" id="KW-0812">Transmembrane</keyword>
<evidence type="ECO:0000259" key="7">
    <source>
        <dbReference type="PROSITE" id="PS51220"/>
    </source>
</evidence>
<evidence type="ECO:0000256" key="6">
    <source>
        <dbReference type="SAM" id="Phobius"/>
    </source>
</evidence>
<evidence type="ECO:0000313" key="10">
    <source>
        <dbReference type="Proteomes" id="UP000010552"/>
    </source>
</evidence>
<evidence type="ECO:0000256" key="4">
    <source>
        <dbReference type="ARBA" id="ARBA00023136"/>
    </source>
</evidence>
<accession>L5L2U9</accession>
<feature type="domain" description="NIDO" evidence="7">
    <location>
        <begin position="125"/>
        <end position="276"/>
    </location>
</feature>
<dbReference type="AlphaFoldDB" id="L5L2U9"/>
<dbReference type="Pfam" id="PF06119">
    <property type="entry name" value="NIDO"/>
    <property type="match status" value="1"/>
</dbReference>
<keyword evidence="4 6" id="KW-0472">Membrane</keyword>
<proteinExistence type="predicted"/>
<dbReference type="GO" id="GO:0016020">
    <property type="term" value="C:membrane"/>
    <property type="evidence" value="ECO:0007669"/>
    <property type="project" value="UniProtKB-SubCell"/>
</dbReference>
<dbReference type="InterPro" id="IPR056619">
    <property type="entry name" value="C8-3_MUC4"/>
</dbReference>
<gene>
    <name evidence="9" type="ORF">PAL_GLEAN10007356</name>
</gene>
<protein>
    <submittedName>
        <fullName evidence="9">Mucin-4</fullName>
    </submittedName>
</protein>
<sequence>MRTREDVVRFAFMNSAVVAGVKDKFAGGQESSVETVCFQARPGVSLFPYGSSVGDQEFVRRSVDFTSPLFEPRIGFPFGSSLRNFLYFTDNGQIIFPESRYQIFSYPNPLLKGFTGGDHVALVAPFWDDADFSSRWGTTFYQEYETLYDDDYRPRVVQQVESWIKRFTNTWNYKARWTLKVTWVNAPAYPAQWTFGTNTYQAILTTDGSRSFTLFLYQSGGMQWDMTQLPGSRVLMGFSSGDGYYENSPLTFQPVWERYRPDQFLDSNSAWMFGDPHITTLDHANYTFNGLGDFLLVQAQDGNSSFLLQGRTAQTGSAQASNFIAFAAQYNSSSLDSITVQWFLEPDDTIQVRLNNQTVTFDSNREDAEGQEIFNTTGVVLSRNGSMVSASLDGTVTISVIALSNILHASCSLPEEYRNRTEGLLGVWNDNPDDDFKMPNDTIIPKESNEETLFHYGMTWKIDGTSLLGKRDNNLPSNFTPVFISQLLKNNSSSENLTSECHGNKQCIYDILVTGNTSTGLHTKMLFSSYQQMNATLNQYPPSINGRRLVEAYMGQTTLIQYNSSSTNVTFTLRNNYADFKLFALEDSKLCQNTSCPVNYCYNDGHCYISQTLNCQPACICPQAFTDTQCFLAGNNFTPAIEPGLPLRIIQLSLSEGKNASKSEVNSSVAYILGNLDVRAFLWNSRVEKIDPPAALASGSILQYWRVISEFQYRPQGPVIDFLNNQLLDAVVEAFLLQALRRRWKRSEGPSNDDVVFHPISRKDISSLNALNVSTLEAYFKCKGYKKYRLVYSPYSGFTCMSPCSEDYCEHGGHCVPFSIYTPWGDRCEHLSMKLSAVLGILFGTLGALLLLGTAVFVVLRFWSYRTQCSYPLDSES</sequence>
<dbReference type="InterPro" id="IPR001846">
    <property type="entry name" value="VWF_type-D"/>
</dbReference>
<dbReference type="PROSITE" id="PS51220">
    <property type="entry name" value="NIDO"/>
    <property type="match status" value="1"/>
</dbReference>
<dbReference type="eggNOG" id="ENOG502QUJ0">
    <property type="taxonomic scope" value="Eukaryota"/>
</dbReference>
<dbReference type="EMBL" id="KB030403">
    <property type="protein sequence ID" value="ELK17591.1"/>
    <property type="molecule type" value="Genomic_DNA"/>
</dbReference>